<dbReference type="InterPro" id="IPR007110">
    <property type="entry name" value="Ig-like_dom"/>
</dbReference>
<dbReference type="OrthoDB" id="8535511at2759"/>
<sequence>MFAALHLFCLLSAFTLTKQGSVSLEVNPTILAERGEQVSLRCSPSSSHHGLSVKHMEWSRGSESLCSVNSKQDVITHESHSLSDFYCTYRDGQLSLFFQRMLPLESGRLNPYRCKLHSNQGVAFIYTTVELQESCGEVGSVLTKDGPSCTFSHVYPDADVLWFHDSQDLSDGSVNRSTSKTVDEHGWLTIRSWLSSSVKQEWGSSREPYNCSLQSSTSGRIITSTLVRDMRQKRGPTASDGNGVKSHKTMTTVFSILVSLIVRGK</sequence>
<evidence type="ECO:0000256" key="1">
    <source>
        <dbReference type="SAM" id="SignalP"/>
    </source>
</evidence>
<dbReference type="Proteomes" id="UP000192220">
    <property type="component" value="Unplaced"/>
</dbReference>
<evidence type="ECO:0000313" key="5">
    <source>
        <dbReference type="RefSeq" id="XP_013860446.1"/>
    </source>
</evidence>
<dbReference type="Gene3D" id="2.60.40.10">
    <property type="entry name" value="Immunoglobulins"/>
    <property type="match status" value="2"/>
</dbReference>
<protein>
    <submittedName>
        <fullName evidence="4 5">Uncharacterized protein LOC106515281</fullName>
    </submittedName>
</protein>
<dbReference type="InterPro" id="IPR013783">
    <property type="entry name" value="Ig-like_fold"/>
</dbReference>
<accession>A0A2I4AY84</accession>
<feature type="domain" description="Ig-like" evidence="2">
    <location>
        <begin position="148"/>
        <end position="227"/>
    </location>
</feature>
<feature type="signal peptide" evidence="1">
    <location>
        <begin position="1"/>
        <end position="19"/>
    </location>
</feature>
<reference evidence="4 5" key="1">
    <citation type="submission" date="2025-04" db="UniProtKB">
        <authorList>
            <consortium name="RefSeq"/>
        </authorList>
    </citation>
    <scope>IDENTIFICATION</scope>
    <source>
        <strain evidence="4 5">Quisiro</strain>
        <tissue evidence="4 5">Liver</tissue>
    </source>
</reference>
<evidence type="ECO:0000259" key="2">
    <source>
        <dbReference type="PROSITE" id="PS50835"/>
    </source>
</evidence>
<feature type="chain" id="PRO_5014289824" evidence="1">
    <location>
        <begin position="20"/>
        <end position="265"/>
    </location>
</feature>
<dbReference type="RefSeq" id="XP_013860446.1">
    <property type="nucleotide sequence ID" value="XM_014004992.1"/>
</dbReference>
<dbReference type="PROSITE" id="PS50835">
    <property type="entry name" value="IG_LIKE"/>
    <property type="match status" value="2"/>
</dbReference>
<keyword evidence="1" id="KW-0732">Signal</keyword>
<dbReference type="GeneID" id="106515281"/>
<evidence type="ECO:0000313" key="3">
    <source>
        <dbReference type="Proteomes" id="UP000192220"/>
    </source>
</evidence>
<dbReference type="KEGG" id="alim:106515281"/>
<dbReference type="InterPro" id="IPR036179">
    <property type="entry name" value="Ig-like_dom_sf"/>
</dbReference>
<dbReference type="SUPFAM" id="SSF48726">
    <property type="entry name" value="Immunoglobulin"/>
    <property type="match status" value="1"/>
</dbReference>
<gene>
    <name evidence="4 5" type="primary">LOC106515281</name>
</gene>
<name>A0A2I4AY84_AUSLI</name>
<dbReference type="AlphaFoldDB" id="A0A2I4AY84"/>
<proteinExistence type="predicted"/>
<keyword evidence="3" id="KW-1185">Reference proteome</keyword>
<evidence type="ECO:0000313" key="4">
    <source>
        <dbReference type="RefSeq" id="XP_013860445.1"/>
    </source>
</evidence>
<organism evidence="3 4">
    <name type="scientific">Austrofundulus limnaeus</name>
    <name type="common">Annual killifish</name>
    <dbReference type="NCBI Taxonomy" id="52670"/>
    <lineage>
        <taxon>Eukaryota</taxon>
        <taxon>Metazoa</taxon>
        <taxon>Chordata</taxon>
        <taxon>Craniata</taxon>
        <taxon>Vertebrata</taxon>
        <taxon>Euteleostomi</taxon>
        <taxon>Actinopterygii</taxon>
        <taxon>Neopterygii</taxon>
        <taxon>Teleostei</taxon>
        <taxon>Neoteleostei</taxon>
        <taxon>Acanthomorphata</taxon>
        <taxon>Ovalentaria</taxon>
        <taxon>Atherinomorphae</taxon>
        <taxon>Cyprinodontiformes</taxon>
        <taxon>Rivulidae</taxon>
        <taxon>Austrofundulus</taxon>
    </lineage>
</organism>
<dbReference type="RefSeq" id="XP_013860445.1">
    <property type="nucleotide sequence ID" value="XM_014004991.1"/>
</dbReference>
<feature type="domain" description="Ig-like" evidence="2">
    <location>
        <begin position="20"/>
        <end position="130"/>
    </location>
</feature>